<evidence type="ECO:0000256" key="1">
    <source>
        <dbReference type="ARBA" id="ARBA00023015"/>
    </source>
</evidence>
<name>A0ABY7NV16_9ACTN</name>
<evidence type="ECO:0000259" key="5">
    <source>
        <dbReference type="PROSITE" id="PS50949"/>
    </source>
</evidence>
<dbReference type="SUPFAM" id="SSF64288">
    <property type="entry name" value="Chorismate lyase-like"/>
    <property type="match status" value="1"/>
</dbReference>
<dbReference type="Pfam" id="PF07702">
    <property type="entry name" value="UTRA"/>
    <property type="match status" value="1"/>
</dbReference>
<accession>A0ABY7NV16</accession>
<dbReference type="Proteomes" id="UP001212326">
    <property type="component" value="Chromosome"/>
</dbReference>
<dbReference type="InterPro" id="IPR000524">
    <property type="entry name" value="Tscrpt_reg_HTH_GntR"/>
</dbReference>
<protein>
    <submittedName>
        <fullName evidence="6">GntR family transcriptional regulator</fullName>
    </submittedName>
</protein>
<keyword evidence="2" id="KW-0238">DNA-binding</keyword>
<gene>
    <name evidence="6" type="ORF">O1G22_04090</name>
</gene>
<dbReference type="Gene3D" id="3.40.1410.10">
    <property type="entry name" value="Chorismate lyase-like"/>
    <property type="match status" value="1"/>
</dbReference>
<feature type="region of interest" description="Disordered" evidence="4">
    <location>
        <begin position="1"/>
        <end position="24"/>
    </location>
</feature>
<keyword evidence="7" id="KW-1185">Reference proteome</keyword>
<keyword evidence="1" id="KW-0805">Transcription regulation</keyword>
<organism evidence="6 7">
    <name type="scientific">Streptomyces camelliae</name>
    <dbReference type="NCBI Taxonomy" id="3004093"/>
    <lineage>
        <taxon>Bacteria</taxon>
        <taxon>Bacillati</taxon>
        <taxon>Actinomycetota</taxon>
        <taxon>Actinomycetes</taxon>
        <taxon>Kitasatosporales</taxon>
        <taxon>Streptomycetaceae</taxon>
        <taxon>Streptomyces</taxon>
    </lineage>
</organism>
<evidence type="ECO:0000313" key="6">
    <source>
        <dbReference type="EMBL" id="WBO62071.1"/>
    </source>
</evidence>
<dbReference type="PROSITE" id="PS50949">
    <property type="entry name" value="HTH_GNTR"/>
    <property type="match status" value="1"/>
</dbReference>
<dbReference type="PANTHER" id="PTHR44846">
    <property type="entry name" value="MANNOSYL-D-GLYCERATE TRANSPORT/METABOLISM SYSTEM REPRESSOR MNGR-RELATED"/>
    <property type="match status" value="1"/>
</dbReference>
<dbReference type="InterPro" id="IPR011663">
    <property type="entry name" value="UTRA"/>
</dbReference>
<dbReference type="CDD" id="cd07377">
    <property type="entry name" value="WHTH_GntR"/>
    <property type="match status" value="1"/>
</dbReference>
<reference evidence="6 7" key="1">
    <citation type="submission" date="2022-12" db="EMBL/GenBank/DDBJ databases">
        <authorList>
            <person name="Mo P."/>
        </authorList>
    </citation>
    <scope>NUCLEOTIDE SEQUENCE [LARGE SCALE GENOMIC DNA]</scope>
    <source>
        <strain evidence="6 7">HUAS 2-6</strain>
    </source>
</reference>
<dbReference type="Gene3D" id="1.10.10.10">
    <property type="entry name" value="Winged helix-like DNA-binding domain superfamily/Winged helix DNA-binding domain"/>
    <property type="match status" value="1"/>
</dbReference>
<evidence type="ECO:0000256" key="3">
    <source>
        <dbReference type="ARBA" id="ARBA00023163"/>
    </source>
</evidence>
<evidence type="ECO:0000313" key="7">
    <source>
        <dbReference type="Proteomes" id="UP001212326"/>
    </source>
</evidence>
<dbReference type="InterPro" id="IPR036390">
    <property type="entry name" value="WH_DNA-bd_sf"/>
</dbReference>
<dbReference type="PANTHER" id="PTHR44846:SF17">
    <property type="entry name" value="GNTR-FAMILY TRANSCRIPTIONAL REGULATOR"/>
    <property type="match status" value="1"/>
</dbReference>
<feature type="domain" description="HTH gntR-type" evidence="5">
    <location>
        <begin position="22"/>
        <end position="93"/>
    </location>
</feature>
<evidence type="ECO:0000256" key="2">
    <source>
        <dbReference type="ARBA" id="ARBA00023125"/>
    </source>
</evidence>
<dbReference type="EMBL" id="CP115300">
    <property type="protein sequence ID" value="WBO62071.1"/>
    <property type="molecule type" value="Genomic_DNA"/>
</dbReference>
<dbReference type="InterPro" id="IPR028978">
    <property type="entry name" value="Chorismate_lyase_/UTRA_dom_sf"/>
</dbReference>
<dbReference type="SMART" id="SM00345">
    <property type="entry name" value="HTH_GNTR"/>
    <property type="match status" value="1"/>
</dbReference>
<dbReference type="InterPro" id="IPR050679">
    <property type="entry name" value="Bact_HTH_transcr_reg"/>
</dbReference>
<keyword evidence="3" id="KW-0804">Transcription</keyword>
<dbReference type="SUPFAM" id="SSF46785">
    <property type="entry name" value="Winged helix' DNA-binding domain"/>
    <property type="match status" value="1"/>
</dbReference>
<dbReference type="Pfam" id="PF00392">
    <property type="entry name" value="GntR"/>
    <property type="match status" value="1"/>
</dbReference>
<dbReference type="SMART" id="SM00866">
    <property type="entry name" value="UTRA"/>
    <property type="match status" value="1"/>
</dbReference>
<sequence>MGEEPTAAAGRGAHSRAGRGGTPLWRHVRDDLKARLEQGEFTDSFPGENELAARYGVSRHTIREALRELREAGLVTAAKGRRPRPVGEAVIEQPVGALYSLFASVEAAGLEQRSIVRALDIRADAHVAVRLGLEESTPLLYLERIRLADGEPLAHDKVWLPASDARALLDADFTHTALYGELADRCGLRLVGGEERIKAVVPTAAEQRLLDLPDGVAAFSIERLGRTHGRTVEWRTTLVRGDRFSVVTRFDARTGYRLDPAGNRFTRSRRSARRLDAVR</sequence>
<dbReference type="InterPro" id="IPR036388">
    <property type="entry name" value="WH-like_DNA-bd_sf"/>
</dbReference>
<proteinExistence type="predicted"/>
<dbReference type="RefSeq" id="WP_270080017.1">
    <property type="nucleotide sequence ID" value="NZ_CP115300.1"/>
</dbReference>
<dbReference type="PRINTS" id="PR00035">
    <property type="entry name" value="HTHGNTR"/>
</dbReference>
<evidence type="ECO:0000256" key="4">
    <source>
        <dbReference type="SAM" id="MobiDB-lite"/>
    </source>
</evidence>